<organism evidence="2 3">
    <name type="scientific">Sclerotinia trifoliorum</name>
    <dbReference type="NCBI Taxonomy" id="28548"/>
    <lineage>
        <taxon>Eukaryota</taxon>
        <taxon>Fungi</taxon>
        <taxon>Dikarya</taxon>
        <taxon>Ascomycota</taxon>
        <taxon>Pezizomycotina</taxon>
        <taxon>Leotiomycetes</taxon>
        <taxon>Helotiales</taxon>
        <taxon>Sclerotiniaceae</taxon>
        <taxon>Sclerotinia</taxon>
    </lineage>
</organism>
<keyword evidence="1" id="KW-0472">Membrane</keyword>
<proteinExistence type="predicted"/>
<dbReference type="Proteomes" id="UP000624404">
    <property type="component" value="Unassembled WGS sequence"/>
</dbReference>
<accession>A0A8H2W1Y5</accession>
<evidence type="ECO:0000313" key="2">
    <source>
        <dbReference type="EMBL" id="CAD6448161.1"/>
    </source>
</evidence>
<evidence type="ECO:0000256" key="1">
    <source>
        <dbReference type="SAM" id="Phobius"/>
    </source>
</evidence>
<comment type="caution">
    <text evidence="2">The sequence shown here is derived from an EMBL/GenBank/DDBJ whole genome shotgun (WGS) entry which is preliminary data.</text>
</comment>
<dbReference type="EMBL" id="CAJHIA010000030">
    <property type="protein sequence ID" value="CAD6448161.1"/>
    <property type="molecule type" value="Genomic_DNA"/>
</dbReference>
<gene>
    <name evidence="2" type="ORF">SCLTRI_LOCUS7956</name>
</gene>
<evidence type="ECO:0000313" key="3">
    <source>
        <dbReference type="Proteomes" id="UP000624404"/>
    </source>
</evidence>
<reference evidence="2" key="1">
    <citation type="submission" date="2020-10" db="EMBL/GenBank/DDBJ databases">
        <authorList>
            <person name="Kusch S."/>
        </authorList>
    </citation>
    <scope>NUCLEOTIDE SEQUENCE</scope>
    <source>
        <strain evidence="2">SwB9</strain>
    </source>
</reference>
<dbReference type="AlphaFoldDB" id="A0A8H2W1Y5"/>
<protein>
    <submittedName>
        <fullName evidence="2">32fabbc5-75eb-478b-9b29-e3d7b16befc9</fullName>
    </submittedName>
</protein>
<name>A0A8H2W1Y5_9HELO</name>
<keyword evidence="1" id="KW-1133">Transmembrane helix</keyword>
<keyword evidence="1" id="KW-0812">Transmembrane</keyword>
<feature type="transmembrane region" description="Helical" evidence="1">
    <location>
        <begin position="16"/>
        <end position="34"/>
    </location>
</feature>
<keyword evidence="3" id="KW-1185">Reference proteome</keyword>
<sequence length="83" mass="9274">MSSRLEDTCDKKKASILANTFILGATVCLVWNLGNLLSREDLTAKFNFSHCLHFSISSGILVSYRTDHDGARLSFIIHIAQFL</sequence>